<dbReference type="InterPro" id="IPR040350">
    <property type="entry name" value="TMEM272"/>
</dbReference>
<gene>
    <name evidence="3" type="ORF">KP79_PYT11662</name>
</gene>
<keyword evidence="2" id="KW-0812">Transmembrane</keyword>
<dbReference type="PANTHER" id="PTHR33444:SF2">
    <property type="entry name" value="MARVEL DOMAIN-CONTAINING PROTEIN"/>
    <property type="match status" value="1"/>
</dbReference>
<feature type="transmembrane region" description="Helical" evidence="2">
    <location>
        <begin position="195"/>
        <end position="228"/>
    </location>
</feature>
<evidence type="ECO:0000256" key="2">
    <source>
        <dbReference type="SAM" id="Phobius"/>
    </source>
</evidence>
<accession>A0A210R4F8</accession>
<evidence type="ECO:0000313" key="4">
    <source>
        <dbReference type="Proteomes" id="UP000242188"/>
    </source>
</evidence>
<keyword evidence="4" id="KW-1185">Reference proteome</keyword>
<feature type="transmembrane region" description="Helical" evidence="2">
    <location>
        <begin position="108"/>
        <end position="128"/>
    </location>
</feature>
<name>A0A210R4F8_MIZYE</name>
<dbReference type="OrthoDB" id="6157510at2759"/>
<comment type="caution">
    <text evidence="3">The sequence shown here is derived from an EMBL/GenBank/DDBJ whole genome shotgun (WGS) entry which is preliminary data.</text>
</comment>
<proteinExistence type="predicted"/>
<sequence length="233" mass="24978">MENPPTYEGNTGAGASYQDPSFGGKEPIPVSTRDVEMNASPPTYDSLFGKLKAANANSENKVGFAKSAMAIICGSVIFIICIGFALAIPIAEIAIGASYLHDCPAQRLIPIYLIVAGVFGTLKGLGLMGQSVKSRKEQTDGAEAENNKTTNPFDSILNLFLFAWFICGNVWVYGLKDEWVSSPTTAGNYCHPTLYYFSFWIITLAYIMMGVGCLFGCLITVIICCFAAKGGGE</sequence>
<evidence type="ECO:0000256" key="1">
    <source>
        <dbReference type="SAM" id="MobiDB-lite"/>
    </source>
</evidence>
<evidence type="ECO:0000313" key="3">
    <source>
        <dbReference type="EMBL" id="OWF55882.1"/>
    </source>
</evidence>
<feature type="transmembrane region" description="Helical" evidence="2">
    <location>
        <begin position="68"/>
        <end position="88"/>
    </location>
</feature>
<keyword evidence="2" id="KW-0472">Membrane</keyword>
<reference evidence="3 4" key="1">
    <citation type="journal article" date="2017" name="Nat. Ecol. Evol.">
        <title>Scallop genome provides insights into evolution of bilaterian karyotype and development.</title>
        <authorList>
            <person name="Wang S."/>
            <person name="Zhang J."/>
            <person name="Jiao W."/>
            <person name="Li J."/>
            <person name="Xun X."/>
            <person name="Sun Y."/>
            <person name="Guo X."/>
            <person name="Huan P."/>
            <person name="Dong B."/>
            <person name="Zhang L."/>
            <person name="Hu X."/>
            <person name="Sun X."/>
            <person name="Wang J."/>
            <person name="Zhao C."/>
            <person name="Wang Y."/>
            <person name="Wang D."/>
            <person name="Huang X."/>
            <person name="Wang R."/>
            <person name="Lv J."/>
            <person name="Li Y."/>
            <person name="Zhang Z."/>
            <person name="Liu B."/>
            <person name="Lu W."/>
            <person name="Hui Y."/>
            <person name="Liang J."/>
            <person name="Zhou Z."/>
            <person name="Hou R."/>
            <person name="Li X."/>
            <person name="Liu Y."/>
            <person name="Li H."/>
            <person name="Ning X."/>
            <person name="Lin Y."/>
            <person name="Zhao L."/>
            <person name="Xing Q."/>
            <person name="Dou J."/>
            <person name="Li Y."/>
            <person name="Mao J."/>
            <person name="Guo H."/>
            <person name="Dou H."/>
            <person name="Li T."/>
            <person name="Mu C."/>
            <person name="Jiang W."/>
            <person name="Fu Q."/>
            <person name="Fu X."/>
            <person name="Miao Y."/>
            <person name="Liu J."/>
            <person name="Yu Q."/>
            <person name="Li R."/>
            <person name="Liao H."/>
            <person name="Li X."/>
            <person name="Kong Y."/>
            <person name="Jiang Z."/>
            <person name="Chourrout D."/>
            <person name="Li R."/>
            <person name="Bao Z."/>
        </authorList>
    </citation>
    <scope>NUCLEOTIDE SEQUENCE [LARGE SCALE GENOMIC DNA]</scope>
    <source>
        <strain evidence="3 4">PY_sf001</strain>
    </source>
</reference>
<dbReference type="EMBL" id="NEDP02000459">
    <property type="protein sequence ID" value="OWF55882.1"/>
    <property type="molecule type" value="Genomic_DNA"/>
</dbReference>
<organism evidence="3 4">
    <name type="scientific">Mizuhopecten yessoensis</name>
    <name type="common">Japanese scallop</name>
    <name type="synonym">Patinopecten yessoensis</name>
    <dbReference type="NCBI Taxonomy" id="6573"/>
    <lineage>
        <taxon>Eukaryota</taxon>
        <taxon>Metazoa</taxon>
        <taxon>Spiralia</taxon>
        <taxon>Lophotrochozoa</taxon>
        <taxon>Mollusca</taxon>
        <taxon>Bivalvia</taxon>
        <taxon>Autobranchia</taxon>
        <taxon>Pteriomorphia</taxon>
        <taxon>Pectinida</taxon>
        <taxon>Pectinoidea</taxon>
        <taxon>Pectinidae</taxon>
        <taxon>Mizuhopecten</taxon>
    </lineage>
</organism>
<dbReference type="PANTHER" id="PTHR33444">
    <property type="entry name" value="SI:DKEY-19B23.12-RELATED"/>
    <property type="match status" value="1"/>
</dbReference>
<feature type="region of interest" description="Disordered" evidence="1">
    <location>
        <begin position="1"/>
        <end position="23"/>
    </location>
</feature>
<evidence type="ECO:0008006" key="5">
    <source>
        <dbReference type="Google" id="ProtNLM"/>
    </source>
</evidence>
<keyword evidence="2" id="KW-1133">Transmembrane helix</keyword>
<feature type="transmembrane region" description="Helical" evidence="2">
    <location>
        <begin position="156"/>
        <end position="175"/>
    </location>
</feature>
<protein>
    <recommendedName>
        <fullName evidence="5">Transmembrane protein 272</fullName>
    </recommendedName>
</protein>
<dbReference type="Proteomes" id="UP000242188">
    <property type="component" value="Unassembled WGS sequence"/>
</dbReference>
<dbReference type="AlphaFoldDB" id="A0A210R4F8"/>
<dbReference type="STRING" id="6573.A0A210R4F8"/>